<organism evidence="1 2">
    <name type="scientific">Rozella allomycis (strain CSF55)</name>
    <dbReference type="NCBI Taxonomy" id="988480"/>
    <lineage>
        <taxon>Eukaryota</taxon>
        <taxon>Fungi</taxon>
        <taxon>Fungi incertae sedis</taxon>
        <taxon>Cryptomycota</taxon>
        <taxon>Cryptomycota incertae sedis</taxon>
        <taxon>Rozella</taxon>
    </lineage>
</organism>
<protein>
    <submittedName>
        <fullName evidence="1">Uncharacterized protein</fullName>
    </submittedName>
</protein>
<dbReference type="EMBL" id="KE560861">
    <property type="protein sequence ID" value="EPZ35163.1"/>
    <property type="molecule type" value="Genomic_DNA"/>
</dbReference>
<reference evidence="1 2" key="1">
    <citation type="journal article" date="2013" name="Curr. Biol.">
        <title>Shared signatures of parasitism and phylogenomics unite Cryptomycota and microsporidia.</title>
        <authorList>
            <person name="James T.Y."/>
            <person name="Pelin A."/>
            <person name="Bonen L."/>
            <person name="Ahrendt S."/>
            <person name="Sain D."/>
            <person name="Corradi N."/>
            <person name="Stajich J.E."/>
        </authorList>
    </citation>
    <scope>NUCLEOTIDE SEQUENCE [LARGE SCALE GENOMIC DNA]</scope>
    <source>
        <strain evidence="1 2">CSF55</strain>
    </source>
</reference>
<dbReference type="Proteomes" id="UP000030755">
    <property type="component" value="Unassembled WGS sequence"/>
</dbReference>
<name>A0A075B306_ROZAC</name>
<gene>
    <name evidence="1" type="ORF">O9G_005366</name>
</gene>
<sequence>MYTYAMISWLELVAASDDDILVLENNSDVVFDKSDRASKLALGMGLPRVAVGNTFEIAKSVSLGLTF</sequence>
<proteinExistence type="predicted"/>
<dbReference type="HOGENOM" id="CLU_2813841_0_0_1"/>
<evidence type="ECO:0000313" key="1">
    <source>
        <dbReference type="EMBL" id="EPZ35163.1"/>
    </source>
</evidence>
<accession>A0A075B306</accession>
<evidence type="ECO:0000313" key="2">
    <source>
        <dbReference type="Proteomes" id="UP000030755"/>
    </source>
</evidence>
<dbReference type="AlphaFoldDB" id="A0A075B306"/>
<keyword evidence="2" id="KW-1185">Reference proteome</keyword>